<dbReference type="InterPro" id="IPR032710">
    <property type="entry name" value="NTF2-like_dom_sf"/>
</dbReference>
<evidence type="ECO:0000313" key="4">
    <source>
        <dbReference type="EMBL" id="KCB22449.1"/>
    </source>
</evidence>
<name>A0ABR4QWE2_9BORD</name>
<keyword evidence="2" id="KW-0274">FAD</keyword>
<accession>A0ABR4QWE2</accession>
<dbReference type="InterPro" id="IPR036188">
    <property type="entry name" value="FAD/NAD-bd_sf"/>
</dbReference>
<keyword evidence="1" id="KW-0285">Flavoprotein</keyword>
<keyword evidence="5" id="KW-1185">Reference proteome</keyword>
<dbReference type="PANTHER" id="PTHR43539">
    <property type="entry name" value="FLAVIN-BINDING MONOOXYGENASE-LIKE PROTEIN (AFU_ORTHOLOGUE AFUA_4G09220)"/>
    <property type="match status" value="1"/>
</dbReference>
<gene>
    <name evidence="4" type="ORF">L544_0558</name>
</gene>
<comment type="caution">
    <text evidence="4">The sequence shown here is derived from an EMBL/GenBank/DDBJ whole genome shotgun (WGS) entry which is preliminary data.</text>
</comment>
<dbReference type="EMBL" id="JHEM01000023">
    <property type="protein sequence ID" value="KCB22449.1"/>
    <property type="molecule type" value="Genomic_DNA"/>
</dbReference>
<dbReference type="InterPro" id="IPR050982">
    <property type="entry name" value="Auxin_biosynth/cation_transpt"/>
</dbReference>
<reference evidence="4 5" key="1">
    <citation type="submission" date="2014-03" db="EMBL/GenBank/DDBJ databases">
        <title>Genome sequence of Bordetella hinzii.</title>
        <authorList>
            <person name="Register K."/>
            <person name="Harvill E."/>
            <person name="Goodfield L.L."/>
            <person name="Ivanov Y.V."/>
            <person name="Meyer J.A."/>
            <person name="Muse S.J."/>
            <person name="Jacobs N."/>
            <person name="Bendor L."/>
            <person name="Smallridge W.E."/>
            <person name="Brinkac L.M."/>
            <person name="Sanka R."/>
            <person name="Kim M."/>
            <person name="Losada L."/>
        </authorList>
    </citation>
    <scope>NUCLEOTIDE SEQUENCE [LARGE SCALE GENOMIC DNA]</scope>
    <source>
        <strain evidence="4 5">OH87 BAL007II</strain>
    </source>
</reference>
<protein>
    <submittedName>
        <fullName evidence="4">Pyridine nucleotide-disulfide oxidoreductase</fullName>
    </submittedName>
</protein>
<dbReference type="Gene3D" id="3.50.50.60">
    <property type="entry name" value="FAD/NAD(P)-binding domain"/>
    <property type="match status" value="1"/>
</dbReference>
<dbReference type="PRINTS" id="PR00411">
    <property type="entry name" value="PNDRDTASEI"/>
</dbReference>
<sequence>MAFIKAPTTQREQKMDARALEHGGAARTTAPADHVRHWLRAFEQALAQGSAPGLAALFAEDCHWRDLLAFTWNITPHDSLSAIVERLAGAQPSIQARGFTLPDGRTPPRQLKRLGVEVIEAIFEFETAVGRAEGVVRLLQAQPSKAWVLMTSLKELKGHEALIGARRPSGAEDMRMFGGPNWADRRAVEQRFEDREPAVLIVGAGQAGLAVAARLRLLGVDALVVDRLPRVGDVWRTRYHALALHNQVMLNHLPYLPFPPSWPKYLPKDMVGQWLETYAQAMECNVWTATTLVSGGYDETARHWQARVRRADGSERVLRPRHLVFANGVVGAPRKAAAPGLDDFRGEIIHTHAFKRGAPWRGKHALVLGAGTSGHDIAQDLASSGAHVTLIQRGSITVASVQAAGLNHAIYYNEGLPLEDTDLIAASSTYPLLVRGYQMNVAQMKEIDRDLLEGLKAKGMKLDFGEDETGHQMKLRRRFGGYYLNCGASDMIISGQIGLLQYEDIDRFVAEGLRLKDGSVVKADLLVTATGYHNQQEVLRDILGPAIADKVGRIWGIAEDGELANMFRPTPQPGLWFIGGGLSHSRIYSHYIALQIKAREAGLLQ</sequence>
<dbReference type="Proteomes" id="UP000025748">
    <property type="component" value="Unassembled WGS sequence"/>
</dbReference>
<evidence type="ECO:0000313" key="5">
    <source>
        <dbReference type="Proteomes" id="UP000025748"/>
    </source>
</evidence>
<proteinExistence type="predicted"/>
<dbReference type="InterPro" id="IPR020946">
    <property type="entry name" value="Flavin_mOase-like"/>
</dbReference>
<dbReference type="Pfam" id="PF00743">
    <property type="entry name" value="FMO-like"/>
    <property type="match status" value="1"/>
</dbReference>
<evidence type="ECO:0000256" key="2">
    <source>
        <dbReference type="ARBA" id="ARBA00022827"/>
    </source>
</evidence>
<organism evidence="4 5">
    <name type="scientific">Bordetella hinzii OH87 BAL007II</name>
    <dbReference type="NCBI Taxonomy" id="1331262"/>
    <lineage>
        <taxon>Bacteria</taxon>
        <taxon>Pseudomonadati</taxon>
        <taxon>Pseudomonadota</taxon>
        <taxon>Betaproteobacteria</taxon>
        <taxon>Burkholderiales</taxon>
        <taxon>Alcaligenaceae</taxon>
        <taxon>Bordetella</taxon>
    </lineage>
</organism>
<evidence type="ECO:0000256" key="3">
    <source>
        <dbReference type="ARBA" id="ARBA00023002"/>
    </source>
</evidence>
<dbReference type="SUPFAM" id="SSF51905">
    <property type="entry name" value="FAD/NAD(P)-binding domain"/>
    <property type="match status" value="2"/>
</dbReference>
<keyword evidence="3" id="KW-0560">Oxidoreductase</keyword>
<dbReference type="PANTHER" id="PTHR43539:SF68">
    <property type="entry name" value="FLAVIN-BINDING MONOOXYGENASE-LIKE PROTEIN (AFU_ORTHOLOGUE AFUA_4G09220)"/>
    <property type="match status" value="1"/>
</dbReference>
<dbReference type="SUPFAM" id="SSF54427">
    <property type="entry name" value="NTF2-like"/>
    <property type="match status" value="1"/>
</dbReference>
<evidence type="ECO:0000256" key="1">
    <source>
        <dbReference type="ARBA" id="ARBA00022630"/>
    </source>
</evidence>